<gene>
    <name evidence="1" type="ORF">SDC9_130658</name>
</gene>
<accession>A0A645D4M2</accession>
<evidence type="ECO:0000313" key="1">
    <source>
        <dbReference type="EMBL" id="MPM83592.1"/>
    </source>
</evidence>
<protein>
    <recommendedName>
        <fullName evidence="2">Lipoprotein</fullName>
    </recommendedName>
</protein>
<organism evidence="1">
    <name type="scientific">bioreactor metagenome</name>
    <dbReference type="NCBI Taxonomy" id="1076179"/>
    <lineage>
        <taxon>unclassified sequences</taxon>
        <taxon>metagenomes</taxon>
        <taxon>ecological metagenomes</taxon>
    </lineage>
</organism>
<evidence type="ECO:0008006" key="2">
    <source>
        <dbReference type="Google" id="ProtNLM"/>
    </source>
</evidence>
<comment type="caution">
    <text evidence="1">The sequence shown here is derived from an EMBL/GenBank/DDBJ whole genome shotgun (WGS) entry which is preliminary data.</text>
</comment>
<name>A0A645D4M2_9ZZZZ</name>
<sequence length="134" mass="14990">MKRKTILFTVITLLLLLGGAGCEREKEKGQLGTVFVSVVEMPSQVKVGRLVPIHVVAYANNGCWSNLKINLTKCQESYYQITAMGFYSGDLTCPDILIGTDTTFHLIFHEAGECYFQSNRSPFPIKYDTIMVSE</sequence>
<dbReference type="PROSITE" id="PS51257">
    <property type="entry name" value="PROKAR_LIPOPROTEIN"/>
    <property type="match status" value="1"/>
</dbReference>
<dbReference type="EMBL" id="VSSQ01032355">
    <property type="protein sequence ID" value="MPM83592.1"/>
    <property type="molecule type" value="Genomic_DNA"/>
</dbReference>
<proteinExistence type="predicted"/>
<reference evidence="1" key="1">
    <citation type="submission" date="2019-08" db="EMBL/GenBank/DDBJ databases">
        <authorList>
            <person name="Kucharzyk K."/>
            <person name="Murdoch R.W."/>
            <person name="Higgins S."/>
            <person name="Loffler F."/>
        </authorList>
    </citation>
    <scope>NUCLEOTIDE SEQUENCE</scope>
</reference>
<dbReference type="AlphaFoldDB" id="A0A645D4M2"/>